<proteinExistence type="predicted"/>
<dbReference type="InterPro" id="IPR025460">
    <property type="entry name" value="DUF4280"/>
</dbReference>
<sequence length="107" mass="11061">MGASYVVEGAEISCTMGEITGKLKVVPPHGVKLKSGNRASIADCKPLVNIPSFGICKTTQMPCIPACAMWVNGKSSVLIENFPALLSNSIAICPAGAGVIKIEDDGQ</sequence>
<dbReference type="Proteomes" id="UP000482209">
    <property type="component" value="Unassembled WGS sequence"/>
</dbReference>
<evidence type="ECO:0000313" key="2">
    <source>
        <dbReference type="Proteomes" id="UP000482209"/>
    </source>
</evidence>
<comment type="caution">
    <text evidence="1">The sequence shown here is derived from an EMBL/GenBank/DDBJ whole genome shotgun (WGS) entry which is preliminary data.</text>
</comment>
<dbReference type="Pfam" id="PF14107">
    <property type="entry name" value="DUF4280"/>
    <property type="match status" value="1"/>
</dbReference>
<accession>A0A6L5Y4I6</accession>
<keyword evidence="2" id="KW-1185">Reference proteome</keyword>
<reference evidence="1 2" key="1">
    <citation type="submission" date="2019-08" db="EMBL/GenBank/DDBJ databases">
        <title>In-depth cultivation of the pig gut microbiome towards novel bacterial diversity and tailored functional studies.</title>
        <authorList>
            <person name="Wylensek D."/>
            <person name="Hitch T.C.A."/>
            <person name="Clavel T."/>
        </authorList>
    </citation>
    <scope>NUCLEOTIDE SEQUENCE [LARGE SCALE GENOMIC DNA]</scope>
    <source>
        <strain evidence="1 2">WCA-693-APC-MOT-I</strain>
    </source>
</reference>
<gene>
    <name evidence="1" type="ORF">FYJ58_14350</name>
</gene>
<dbReference type="RefSeq" id="WP_154520378.1">
    <property type="nucleotide sequence ID" value="NZ_VUMT01000054.1"/>
</dbReference>
<evidence type="ECO:0000313" key="1">
    <source>
        <dbReference type="EMBL" id="MSS65033.1"/>
    </source>
</evidence>
<protein>
    <submittedName>
        <fullName evidence="1">DUF4280 domain-containing protein</fullName>
    </submittedName>
</protein>
<name>A0A6L5Y4I6_9FIRM</name>
<organism evidence="1 2">
    <name type="scientific">Velocimicrobium porci</name>
    <dbReference type="NCBI Taxonomy" id="2606634"/>
    <lineage>
        <taxon>Bacteria</taxon>
        <taxon>Bacillati</taxon>
        <taxon>Bacillota</taxon>
        <taxon>Clostridia</taxon>
        <taxon>Lachnospirales</taxon>
        <taxon>Lachnospiraceae</taxon>
        <taxon>Velocimicrobium</taxon>
    </lineage>
</organism>
<dbReference type="EMBL" id="VUMT01000054">
    <property type="protein sequence ID" value="MSS65033.1"/>
    <property type="molecule type" value="Genomic_DNA"/>
</dbReference>
<dbReference type="AlphaFoldDB" id="A0A6L5Y4I6"/>